<dbReference type="PANTHER" id="PTHR14336:SF8">
    <property type="entry name" value="PROTEIN OPY1"/>
    <property type="match status" value="1"/>
</dbReference>
<protein>
    <recommendedName>
        <fullName evidence="2">PH domain-containing protein</fullName>
    </recommendedName>
</protein>
<dbReference type="SUPFAM" id="SSF50729">
    <property type="entry name" value="PH domain-like"/>
    <property type="match status" value="1"/>
</dbReference>
<dbReference type="EMBL" id="KQ474081">
    <property type="protein sequence ID" value="KPV74006.1"/>
    <property type="molecule type" value="Genomic_DNA"/>
</dbReference>
<sequence length="495" mass="49886">MASPLGPPPPPRASASAAAAPPTPQEIERKLGSPSLPPTTMGAASPSLAALSTSLETPGGFALLERRGSLASRRTSMISSTADDESDAHDPTTSSSSASHAAFASSGGAPLRTSPPSFLAPTTSTTSTTSTSTATTATASSSSHPQQHPHAQHHLALQSISETDDALGEGDGDGGCASDESDASSLGGLERRREGAFAVPAGQGHGHGQGQAQGRARAFDLAPVRTGSGADGASGARGAGGGGRGGLSDNVALKSGYLMKKGERRKAWKKRWFVLRGGQLAMYKSDKEYRLLRLIPLSDIHAVAPISLKKHAHAFGIVTPRRTYYVHADSSPEAHAWCRALDAARSDEASRATVNSVETPTPTPTPRGGASPAATPRGGSFEGARAGAAGAAAGTAARGTAARAQQEDDDERERDEDEGSEGEYLAHGHGLGLDDGGSTTPRALVQHGAAEYAPSGPSSSSSAAVNIPGSTTTSAPAFGNPHAPGSSYASTGASS</sequence>
<dbReference type="OrthoDB" id="2157866at2759"/>
<feature type="compositionally biased region" description="Acidic residues" evidence="1">
    <location>
        <begin position="407"/>
        <end position="421"/>
    </location>
</feature>
<dbReference type="RefSeq" id="XP_018270055.1">
    <property type="nucleotide sequence ID" value="XM_018417397.1"/>
</dbReference>
<dbReference type="FunFam" id="2.30.29.30:FF:000286">
    <property type="entry name" value="PH-protein kinase domain containing protein"/>
    <property type="match status" value="1"/>
</dbReference>
<feature type="region of interest" description="Disordered" evidence="1">
    <location>
        <begin position="1"/>
        <end position="51"/>
    </location>
</feature>
<dbReference type="PANTHER" id="PTHR14336">
    <property type="entry name" value="TANDEM PH DOMAIN CONTAINING PROTEIN"/>
    <property type="match status" value="1"/>
</dbReference>
<evidence type="ECO:0000313" key="4">
    <source>
        <dbReference type="Proteomes" id="UP000053890"/>
    </source>
</evidence>
<dbReference type="InterPro" id="IPR001849">
    <property type="entry name" value="PH_domain"/>
</dbReference>
<proteinExistence type="predicted"/>
<dbReference type="AlphaFoldDB" id="A0A0P9IW39"/>
<feature type="non-terminal residue" evidence="3">
    <location>
        <position position="495"/>
    </location>
</feature>
<dbReference type="Proteomes" id="UP000053890">
    <property type="component" value="Unassembled WGS sequence"/>
</dbReference>
<accession>A0A0P9IW39</accession>
<organism evidence="3 4">
    <name type="scientific">Rhodotorula graminis (strain WP1)</name>
    <dbReference type="NCBI Taxonomy" id="578459"/>
    <lineage>
        <taxon>Eukaryota</taxon>
        <taxon>Fungi</taxon>
        <taxon>Dikarya</taxon>
        <taxon>Basidiomycota</taxon>
        <taxon>Pucciniomycotina</taxon>
        <taxon>Microbotryomycetes</taxon>
        <taxon>Sporidiobolales</taxon>
        <taxon>Sporidiobolaceae</taxon>
        <taxon>Rhodotorula</taxon>
    </lineage>
</organism>
<dbReference type="Pfam" id="PF00169">
    <property type="entry name" value="PH"/>
    <property type="match status" value="1"/>
</dbReference>
<feature type="compositionally biased region" description="Polar residues" evidence="1">
    <location>
        <begin position="72"/>
        <end position="81"/>
    </location>
</feature>
<dbReference type="GeneID" id="28977845"/>
<evidence type="ECO:0000313" key="3">
    <source>
        <dbReference type="EMBL" id="KPV74006.1"/>
    </source>
</evidence>
<evidence type="ECO:0000256" key="1">
    <source>
        <dbReference type="SAM" id="MobiDB-lite"/>
    </source>
</evidence>
<dbReference type="Gene3D" id="2.30.29.30">
    <property type="entry name" value="Pleckstrin-homology domain (PH domain)/Phosphotyrosine-binding domain (PTB)"/>
    <property type="match status" value="1"/>
</dbReference>
<feature type="compositionally biased region" description="Acidic residues" evidence="1">
    <location>
        <begin position="162"/>
        <end position="172"/>
    </location>
</feature>
<dbReference type="SMART" id="SM00233">
    <property type="entry name" value="PH"/>
    <property type="match status" value="1"/>
</dbReference>
<feature type="region of interest" description="Disordered" evidence="1">
    <location>
        <begin position="225"/>
        <end position="245"/>
    </location>
</feature>
<dbReference type="STRING" id="578459.A0A0P9IW39"/>
<feature type="domain" description="PH" evidence="2">
    <location>
        <begin position="251"/>
        <end position="346"/>
    </location>
</feature>
<keyword evidence="4" id="KW-1185">Reference proteome</keyword>
<feature type="region of interest" description="Disordered" evidence="1">
    <location>
        <begin position="66"/>
        <end position="188"/>
    </location>
</feature>
<gene>
    <name evidence="3" type="ORF">RHOBADRAFT_54581</name>
</gene>
<feature type="compositionally biased region" description="Pro residues" evidence="1">
    <location>
        <begin position="1"/>
        <end position="12"/>
    </location>
</feature>
<reference evidence="3 4" key="1">
    <citation type="journal article" date="2015" name="Front. Microbiol.">
        <title>Genome sequence of the plant growth promoting endophytic yeast Rhodotorula graminis WP1.</title>
        <authorList>
            <person name="Firrincieli A."/>
            <person name="Otillar R."/>
            <person name="Salamov A."/>
            <person name="Schmutz J."/>
            <person name="Khan Z."/>
            <person name="Redman R.S."/>
            <person name="Fleck N.D."/>
            <person name="Lindquist E."/>
            <person name="Grigoriev I.V."/>
            <person name="Doty S.L."/>
        </authorList>
    </citation>
    <scope>NUCLEOTIDE SEQUENCE [LARGE SCALE GENOMIC DNA]</scope>
    <source>
        <strain evidence="3 4">WP1</strain>
    </source>
</reference>
<evidence type="ECO:0000259" key="2">
    <source>
        <dbReference type="PROSITE" id="PS50003"/>
    </source>
</evidence>
<dbReference type="InterPro" id="IPR011993">
    <property type="entry name" value="PH-like_dom_sf"/>
</dbReference>
<dbReference type="PROSITE" id="PS50003">
    <property type="entry name" value="PH_DOMAIN"/>
    <property type="match status" value="1"/>
</dbReference>
<feature type="compositionally biased region" description="Low complexity" evidence="1">
    <location>
        <begin position="366"/>
        <end position="404"/>
    </location>
</feature>
<feature type="compositionally biased region" description="Low complexity" evidence="1">
    <location>
        <begin position="91"/>
        <end position="159"/>
    </location>
</feature>
<feature type="region of interest" description="Disordered" evidence="1">
    <location>
        <begin position="349"/>
        <end position="495"/>
    </location>
</feature>
<dbReference type="InterPro" id="IPR051707">
    <property type="entry name" value="PI-Interact_SigTrans_Reg"/>
</dbReference>
<name>A0A0P9IW39_RHOGW</name>
<feature type="compositionally biased region" description="Gly residues" evidence="1">
    <location>
        <begin position="229"/>
        <end position="245"/>
    </location>
</feature>
<feature type="compositionally biased region" description="Low complexity" evidence="1">
    <location>
        <begin position="448"/>
        <end position="470"/>
    </location>
</feature>